<organism evidence="1">
    <name type="scientific">viral metagenome</name>
    <dbReference type="NCBI Taxonomy" id="1070528"/>
    <lineage>
        <taxon>unclassified sequences</taxon>
        <taxon>metagenomes</taxon>
        <taxon>organismal metagenomes</taxon>
    </lineage>
</organism>
<reference evidence="1" key="1">
    <citation type="journal article" date="2020" name="Nature">
        <title>Giant virus diversity and host interactions through global metagenomics.</title>
        <authorList>
            <person name="Schulz F."/>
            <person name="Roux S."/>
            <person name="Paez-Espino D."/>
            <person name="Jungbluth S."/>
            <person name="Walsh D.A."/>
            <person name="Denef V.J."/>
            <person name="McMahon K.D."/>
            <person name="Konstantinidis K.T."/>
            <person name="Eloe-Fadrosh E.A."/>
            <person name="Kyrpides N.C."/>
            <person name="Woyke T."/>
        </authorList>
    </citation>
    <scope>NUCLEOTIDE SEQUENCE</scope>
    <source>
        <strain evidence="1">GVMAG-S-1035375-24</strain>
    </source>
</reference>
<protein>
    <submittedName>
        <fullName evidence="1">Uncharacterized protein</fullName>
    </submittedName>
</protein>
<accession>A0A6C0AJE0</accession>
<dbReference type="EMBL" id="MN740664">
    <property type="protein sequence ID" value="QHS79937.1"/>
    <property type="molecule type" value="Genomic_DNA"/>
</dbReference>
<sequence>MSSTSNLQSLLTYILRPSYTYSNGAFTTVMNLSNINRLTANTVTYQVLYIGDSSNNVYVGSNSGNSTVYATACNASCNSTLGLLAATGLSNSTLSEFVGYYTGGSASNVVNSVLVGGYAGYGGSNISNSILIGTSNSASGLTSISNTISIGGNAGGTGTSNLYLGTTTGSNMTGSGNIFVGHGISLANIPSYTYAASQSGGGIVTATCNYTASSSSNLFIGLGASNMLISGNLSNGLLSIGTTDTSSYALDGFGQINTPAWGGTITGVGQYATSGYGFLALDVSGWTRIRSGLVIATDPYNPGGINAASSNAKYELDVNGHLRIQDGYGALTYSNSYGGVSSNTQLLLSNVGGGSTTVNIGAGGAGGALNVSGPVTAGVVQMTGCYTVRGTVTSGSAANNTLNLYTITSPGYFQVTVIDTKTANFYITSSFTATILPANLSSSVFQVFSNSSGGNLTLNIASSVIILTDVTGGSRVLSYNITAFPTS</sequence>
<evidence type="ECO:0000313" key="1">
    <source>
        <dbReference type="EMBL" id="QHS79937.1"/>
    </source>
</evidence>
<name>A0A6C0AJE0_9ZZZZ</name>
<proteinExistence type="predicted"/>
<dbReference type="AlphaFoldDB" id="A0A6C0AJE0"/>